<dbReference type="GO" id="GO:0046872">
    <property type="term" value="F:metal ion binding"/>
    <property type="evidence" value="ECO:0007669"/>
    <property type="project" value="UniProtKB-UniRule"/>
</dbReference>
<keyword evidence="2" id="KW-0408">Iron</keyword>
<dbReference type="AlphaFoldDB" id="W7EK89"/>
<dbReference type="Gene3D" id="1.10.520.10">
    <property type="match status" value="1"/>
</dbReference>
<evidence type="ECO:0000313" key="7">
    <source>
        <dbReference type="EMBL" id="EUN24662.1"/>
    </source>
</evidence>
<dbReference type="GO" id="GO:0034599">
    <property type="term" value="P:cellular response to oxidative stress"/>
    <property type="evidence" value="ECO:0007669"/>
    <property type="project" value="InterPro"/>
</dbReference>
<evidence type="ECO:0000313" key="8">
    <source>
        <dbReference type="Proteomes" id="UP000054337"/>
    </source>
</evidence>
<keyword evidence="1 5" id="KW-0575">Peroxidase</keyword>
<proteinExistence type="inferred from homology"/>
<dbReference type="Pfam" id="PF00141">
    <property type="entry name" value="peroxidase"/>
    <property type="match status" value="1"/>
</dbReference>
<dbReference type="InterPro" id="IPR044831">
    <property type="entry name" value="Ccp1-like"/>
</dbReference>
<dbReference type="GeneID" id="26248890"/>
<dbReference type="PANTHER" id="PTHR31356:SF53">
    <property type="entry name" value="HEME PEROXIDASE"/>
    <property type="match status" value="1"/>
</dbReference>
<dbReference type="GO" id="GO:0004601">
    <property type="term" value="F:peroxidase activity"/>
    <property type="evidence" value="ECO:0007669"/>
    <property type="project" value="UniProtKB-KW"/>
</dbReference>
<gene>
    <name evidence="7" type="ORF">COCVIDRAFT_105483</name>
</gene>
<reference evidence="7 8" key="1">
    <citation type="journal article" date="2013" name="PLoS Genet.">
        <title>Comparative genome structure, secondary metabolite, and effector coding capacity across Cochliobolus pathogens.</title>
        <authorList>
            <person name="Condon B.J."/>
            <person name="Leng Y."/>
            <person name="Wu D."/>
            <person name="Bushley K.E."/>
            <person name="Ohm R.A."/>
            <person name="Otillar R."/>
            <person name="Martin J."/>
            <person name="Schackwitz W."/>
            <person name="Grimwood J."/>
            <person name="MohdZainudin N."/>
            <person name="Xue C."/>
            <person name="Wang R."/>
            <person name="Manning V.A."/>
            <person name="Dhillon B."/>
            <person name="Tu Z.J."/>
            <person name="Steffenson B.J."/>
            <person name="Salamov A."/>
            <person name="Sun H."/>
            <person name="Lowry S."/>
            <person name="LaButti K."/>
            <person name="Han J."/>
            <person name="Copeland A."/>
            <person name="Lindquist E."/>
            <person name="Barry K."/>
            <person name="Schmutz J."/>
            <person name="Baker S.E."/>
            <person name="Ciuffetti L.M."/>
            <person name="Grigoriev I.V."/>
            <person name="Zhong S."/>
            <person name="Turgeon B.G."/>
        </authorList>
    </citation>
    <scope>NUCLEOTIDE SEQUENCE [LARGE SCALE GENOMIC DNA]</scope>
    <source>
        <strain evidence="7 8">FI3</strain>
    </source>
</reference>
<dbReference type="Proteomes" id="UP000054337">
    <property type="component" value="Unassembled WGS sequence"/>
</dbReference>
<dbReference type="InterPro" id="IPR010255">
    <property type="entry name" value="Haem_peroxidase_sf"/>
</dbReference>
<comment type="similarity">
    <text evidence="4">Belongs to the peroxidase family.</text>
</comment>
<dbReference type="InterPro" id="IPR002016">
    <property type="entry name" value="Haem_peroxidase"/>
</dbReference>
<name>W7EK89_BIPV3</name>
<dbReference type="OrthoDB" id="5985073at2759"/>
<dbReference type="GO" id="GO:0042744">
    <property type="term" value="P:hydrogen peroxide catabolic process"/>
    <property type="evidence" value="ECO:0007669"/>
    <property type="project" value="TreeGrafter"/>
</dbReference>
<dbReference type="EMBL" id="KI968763">
    <property type="protein sequence ID" value="EUN24662.1"/>
    <property type="molecule type" value="Genomic_DNA"/>
</dbReference>
<evidence type="ECO:0000256" key="3">
    <source>
        <dbReference type="ARBA" id="ARBA00023002"/>
    </source>
</evidence>
<keyword evidence="3 5" id="KW-0560">Oxidoreductase</keyword>
<dbReference type="PRINTS" id="PR00458">
    <property type="entry name" value="PEROXIDASE"/>
</dbReference>
<dbReference type="EC" id="1.11.1.-" evidence="5"/>
<feature type="signal peptide" evidence="5">
    <location>
        <begin position="1"/>
        <end position="18"/>
    </location>
</feature>
<keyword evidence="5" id="KW-0732">Signal</keyword>
<organism evidence="7 8">
    <name type="scientific">Bipolaris victoriae (strain FI3)</name>
    <name type="common">Victoria blight of oats agent</name>
    <name type="synonym">Cochliobolus victoriae</name>
    <dbReference type="NCBI Taxonomy" id="930091"/>
    <lineage>
        <taxon>Eukaryota</taxon>
        <taxon>Fungi</taxon>
        <taxon>Dikarya</taxon>
        <taxon>Ascomycota</taxon>
        <taxon>Pezizomycotina</taxon>
        <taxon>Dothideomycetes</taxon>
        <taxon>Pleosporomycetidae</taxon>
        <taxon>Pleosporales</taxon>
        <taxon>Pleosporineae</taxon>
        <taxon>Pleosporaceae</taxon>
        <taxon>Bipolaris</taxon>
    </lineage>
</organism>
<evidence type="ECO:0000256" key="1">
    <source>
        <dbReference type="ARBA" id="ARBA00022559"/>
    </source>
</evidence>
<dbReference type="RefSeq" id="XP_014554243.1">
    <property type="nucleotide sequence ID" value="XM_014698757.1"/>
</dbReference>
<dbReference type="GO" id="GO:0020037">
    <property type="term" value="F:heme binding"/>
    <property type="evidence" value="ECO:0007669"/>
    <property type="project" value="UniProtKB-UniRule"/>
</dbReference>
<accession>W7EK89</accession>
<dbReference type="GO" id="GO:0000302">
    <property type="term" value="P:response to reactive oxygen species"/>
    <property type="evidence" value="ECO:0007669"/>
    <property type="project" value="TreeGrafter"/>
</dbReference>
<keyword evidence="8" id="KW-1185">Reference proteome</keyword>
<evidence type="ECO:0000256" key="2">
    <source>
        <dbReference type="ARBA" id="ARBA00022617"/>
    </source>
</evidence>
<feature type="domain" description="Plant heme peroxidase family profile" evidence="6">
    <location>
        <begin position="122"/>
        <end position="274"/>
    </location>
</feature>
<dbReference type="Gene3D" id="1.10.420.10">
    <property type="entry name" value="Peroxidase, domain 2"/>
    <property type="match status" value="1"/>
</dbReference>
<evidence type="ECO:0000256" key="5">
    <source>
        <dbReference type="RuleBase" id="RU363051"/>
    </source>
</evidence>
<protein>
    <recommendedName>
        <fullName evidence="5">Peroxidase</fullName>
        <ecNumber evidence="5">1.11.1.-</ecNumber>
    </recommendedName>
</protein>
<dbReference type="SUPFAM" id="SSF48113">
    <property type="entry name" value="Heme-dependent peroxidases"/>
    <property type="match status" value="1"/>
</dbReference>
<dbReference type="PROSITE" id="PS50873">
    <property type="entry name" value="PEROXIDASE_4"/>
    <property type="match status" value="1"/>
</dbReference>
<evidence type="ECO:0000259" key="6">
    <source>
        <dbReference type="PROSITE" id="PS50873"/>
    </source>
</evidence>
<keyword evidence="2" id="KW-0349">Heme</keyword>
<dbReference type="HOGENOM" id="CLU_004824_4_0_1"/>
<dbReference type="FunFam" id="1.10.520.10:FF:000020">
    <property type="entry name" value="Peroxisomal ascorbate peroxidase"/>
    <property type="match status" value="1"/>
</dbReference>
<keyword evidence="2" id="KW-0479">Metal-binding</keyword>
<evidence type="ECO:0000256" key="4">
    <source>
        <dbReference type="RuleBase" id="RU004241"/>
    </source>
</evidence>
<feature type="chain" id="PRO_5006994380" description="Peroxidase" evidence="5">
    <location>
        <begin position="19"/>
        <end position="529"/>
    </location>
</feature>
<dbReference type="PANTHER" id="PTHR31356">
    <property type="entry name" value="THYLAKOID LUMENAL 29 KDA PROTEIN, CHLOROPLASTIC-RELATED"/>
    <property type="match status" value="1"/>
</dbReference>
<sequence length="529" mass="57830">MKSNLAIGLALIAPSYQAYVWPSQYDRTEDLLYLQSGYIKIGQISDQVQTCDFGAGAPGIQKAAEWVRTAFHDSVTHDASKKTGGLDASIQFELERPENLGQALNNTLSDMAGGYDIRTPMSDLLAMALVMSVDRCAGMHVPLRLGRKDATEAGIKGVPEAHTSLETTRQRFATASLSEVDMITLIACGHSIGGVHSVDHPEIVSGPVSEENKASFDTTKDVLDNQVVVEYLNNSTTNPLVRNANDTLNSDKRVFASDDNKTMRKLADPAYFKSQCEDVFTRMLNLVPGDVTLTEPLQPADVRPYPVKYEVNDDGGVDFSLRLRIRISEGSGFDPASLNASIIPIKHDGTLGEEINGVMATMMGGTSSGYQRELFQWFEVFQSLNASDVFDSFKIRVNGKIYDNGGTGSYPVNGDVLWQSAQTCANFHPDQSIDMTFVAAISKALLAKGATPQIRVVERTRVPGNVVPKLTPVVLPMQRTSQEKAGYVYYTVERKFDNQTETSTFDLIVGDSKLEYLQTGNLNTCQTSA</sequence>